<sequence length="209" mass="23886">MPSQTILVKLLPHEITARPVPLEQSVETLLSSCSKALETPISVWSTAQNLFPLYQPLVNGIWKFGSPLRFFDSHPATLHTLADAHVISVLRLWFLPFFLSIVDYGMYHAGEDDKACLLDDITFSDCHYLTLAMFDLNDQFRESIRDRLGGMCRRKENRRALESSGWEDALELQLTYVPVAYTTGLPMERRSFYLVILSLGGNMYVVERH</sequence>
<dbReference type="Proteomes" id="UP001281761">
    <property type="component" value="Unassembled WGS sequence"/>
</dbReference>
<protein>
    <submittedName>
        <fullName evidence="1">Uncharacterized protein</fullName>
    </submittedName>
</protein>
<gene>
    <name evidence="1" type="ORF">BLNAU_2281</name>
</gene>
<organism evidence="1 2">
    <name type="scientific">Blattamonas nauphoetae</name>
    <dbReference type="NCBI Taxonomy" id="2049346"/>
    <lineage>
        <taxon>Eukaryota</taxon>
        <taxon>Metamonada</taxon>
        <taxon>Preaxostyla</taxon>
        <taxon>Oxymonadida</taxon>
        <taxon>Blattamonas</taxon>
    </lineage>
</organism>
<reference evidence="1 2" key="1">
    <citation type="journal article" date="2022" name="bioRxiv">
        <title>Genomics of Preaxostyla Flagellates Illuminates Evolutionary Transitions and the Path Towards Mitochondrial Loss.</title>
        <authorList>
            <person name="Novak L.V.F."/>
            <person name="Treitli S.C."/>
            <person name="Pyrih J."/>
            <person name="Halakuc P."/>
            <person name="Pipaliya S.V."/>
            <person name="Vacek V."/>
            <person name="Brzon O."/>
            <person name="Soukal P."/>
            <person name="Eme L."/>
            <person name="Dacks J.B."/>
            <person name="Karnkowska A."/>
            <person name="Elias M."/>
            <person name="Hampl V."/>
        </authorList>
    </citation>
    <scope>NUCLEOTIDE SEQUENCE [LARGE SCALE GENOMIC DNA]</scope>
    <source>
        <strain evidence="1">NAU3</strain>
        <tissue evidence="1">Gut</tissue>
    </source>
</reference>
<proteinExistence type="predicted"/>
<evidence type="ECO:0000313" key="2">
    <source>
        <dbReference type="Proteomes" id="UP001281761"/>
    </source>
</evidence>
<evidence type="ECO:0000313" key="1">
    <source>
        <dbReference type="EMBL" id="KAK2962846.1"/>
    </source>
</evidence>
<name>A0ABQ9YGH0_9EUKA</name>
<accession>A0ABQ9YGH0</accession>
<keyword evidence="2" id="KW-1185">Reference proteome</keyword>
<dbReference type="EMBL" id="JARBJD010000009">
    <property type="protein sequence ID" value="KAK2962846.1"/>
    <property type="molecule type" value="Genomic_DNA"/>
</dbReference>
<comment type="caution">
    <text evidence="1">The sequence shown here is derived from an EMBL/GenBank/DDBJ whole genome shotgun (WGS) entry which is preliminary data.</text>
</comment>